<evidence type="ECO:0000313" key="2">
    <source>
        <dbReference type="Proteomes" id="UP001218246"/>
    </source>
</evidence>
<gene>
    <name evidence="1" type="ORF">P6P90_08040</name>
</gene>
<keyword evidence="2" id="KW-1185">Reference proteome</keyword>
<protein>
    <submittedName>
        <fullName evidence="1">Competence protein ComK</fullName>
    </submittedName>
</protein>
<dbReference type="InterPro" id="IPR010461">
    <property type="entry name" value="ComK"/>
</dbReference>
<accession>A0ABT6H4L5</accession>
<dbReference type="Pfam" id="PF06338">
    <property type="entry name" value="ComK"/>
    <property type="match status" value="1"/>
</dbReference>
<proteinExistence type="predicted"/>
<dbReference type="EMBL" id="JARULN010000005">
    <property type="protein sequence ID" value="MDG5753922.1"/>
    <property type="molecule type" value="Genomic_DNA"/>
</dbReference>
<name>A0ABT6H4L5_9BACI</name>
<comment type="caution">
    <text evidence="1">The sequence shown here is derived from an EMBL/GenBank/DDBJ whole genome shotgun (WGS) entry which is preliminary data.</text>
</comment>
<sequence>MARQERFEDEDLVRCADSYIINKDTIAVLPVTRVGKPTISMVIEEEQVIYILQEPVDIIKTSCRSYGSSLEGRIEGTRELIGTVNKAPIVIHDRLYYFPTTSYTREDCAWISHSHAAKSKPLSPKTLLLKFINGQTIKLPMSHQSFTNQLNRTAQLRSVYENSRERRKLPYLVVLEAEELLGNHKGKSNYLSDWKD</sequence>
<reference evidence="1 2" key="1">
    <citation type="submission" date="2023-04" db="EMBL/GenBank/DDBJ databases">
        <title>Ectobacillus antri isolated from activated sludge.</title>
        <authorList>
            <person name="Yan P."/>
            <person name="Liu X."/>
        </authorList>
    </citation>
    <scope>NUCLEOTIDE SEQUENCE [LARGE SCALE GENOMIC DNA]</scope>
    <source>
        <strain evidence="1 2">C18H</strain>
    </source>
</reference>
<organism evidence="1 2">
    <name type="scientific">Ectobacillus antri</name>
    <dbReference type="NCBI Taxonomy" id="2486280"/>
    <lineage>
        <taxon>Bacteria</taxon>
        <taxon>Bacillati</taxon>
        <taxon>Bacillota</taxon>
        <taxon>Bacilli</taxon>
        <taxon>Bacillales</taxon>
        <taxon>Bacillaceae</taxon>
        <taxon>Ectobacillus</taxon>
    </lineage>
</organism>
<dbReference type="RefSeq" id="WP_124565219.1">
    <property type="nucleotide sequence ID" value="NZ_JARRRY010000003.1"/>
</dbReference>
<dbReference type="Proteomes" id="UP001218246">
    <property type="component" value="Unassembled WGS sequence"/>
</dbReference>
<evidence type="ECO:0000313" key="1">
    <source>
        <dbReference type="EMBL" id="MDG5753922.1"/>
    </source>
</evidence>